<sequence length="141" mass="16704">MLFMRKIKFLKDFRSFYLLMLLGALLFSLISVRGFSKETDQGLAQDMSDKSYKEASKSSQYHSIEDIDKKINELEEMKRGYESKAIKQVNQAQRLQFIEGELQAAKRYWRAAEDNRKIVTRIQKEIDELKIERMKLQKKKG</sequence>
<protein>
    <submittedName>
        <fullName evidence="2">Uncharacterized protein</fullName>
    </submittedName>
</protein>
<reference evidence="2" key="1">
    <citation type="journal article" date="2015" name="Nature">
        <title>Complex archaea that bridge the gap between prokaryotes and eukaryotes.</title>
        <authorList>
            <person name="Spang A."/>
            <person name="Saw J.H."/>
            <person name="Jorgensen S.L."/>
            <person name="Zaremba-Niedzwiedzka K."/>
            <person name="Martijn J."/>
            <person name="Lind A.E."/>
            <person name="van Eijk R."/>
            <person name="Schleper C."/>
            <person name="Guy L."/>
            <person name="Ettema T.J."/>
        </authorList>
    </citation>
    <scope>NUCLEOTIDE SEQUENCE</scope>
</reference>
<evidence type="ECO:0000256" key="1">
    <source>
        <dbReference type="SAM" id="Coils"/>
    </source>
</evidence>
<comment type="caution">
    <text evidence="2">The sequence shown here is derived from an EMBL/GenBank/DDBJ whole genome shotgun (WGS) entry which is preliminary data.</text>
</comment>
<accession>A0A0F9DKU1</accession>
<dbReference type="AlphaFoldDB" id="A0A0F9DKU1"/>
<evidence type="ECO:0000313" key="2">
    <source>
        <dbReference type="EMBL" id="KKL54486.1"/>
    </source>
</evidence>
<gene>
    <name evidence="2" type="ORF">LCGC14_2264930</name>
</gene>
<feature type="coiled-coil region" evidence="1">
    <location>
        <begin position="64"/>
        <end position="139"/>
    </location>
</feature>
<name>A0A0F9DKU1_9ZZZZ</name>
<proteinExistence type="predicted"/>
<organism evidence="2">
    <name type="scientific">marine sediment metagenome</name>
    <dbReference type="NCBI Taxonomy" id="412755"/>
    <lineage>
        <taxon>unclassified sequences</taxon>
        <taxon>metagenomes</taxon>
        <taxon>ecological metagenomes</taxon>
    </lineage>
</organism>
<dbReference type="EMBL" id="LAZR01031183">
    <property type="protein sequence ID" value="KKL54486.1"/>
    <property type="molecule type" value="Genomic_DNA"/>
</dbReference>
<keyword evidence="1" id="KW-0175">Coiled coil</keyword>